<gene>
    <name evidence="3" type="ORF">BDK51DRAFT_33882</name>
</gene>
<accession>A0A4P9WF97</accession>
<keyword evidence="4" id="KW-1185">Reference proteome</keyword>
<feature type="region of interest" description="Disordered" evidence="2">
    <location>
        <begin position="882"/>
        <end position="947"/>
    </location>
</feature>
<feature type="compositionally biased region" description="Polar residues" evidence="2">
    <location>
        <begin position="495"/>
        <end position="505"/>
    </location>
</feature>
<feature type="compositionally biased region" description="Polar residues" evidence="2">
    <location>
        <begin position="337"/>
        <end position="348"/>
    </location>
</feature>
<feature type="region of interest" description="Disordered" evidence="2">
    <location>
        <begin position="447"/>
        <end position="506"/>
    </location>
</feature>
<feature type="compositionally biased region" description="Low complexity" evidence="2">
    <location>
        <begin position="569"/>
        <end position="578"/>
    </location>
</feature>
<feature type="coiled-coil region" evidence="1">
    <location>
        <begin position="978"/>
        <end position="1005"/>
    </location>
</feature>
<feature type="compositionally biased region" description="Low complexity" evidence="2">
    <location>
        <begin position="163"/>
        <end position="173"/>
    </location>
</feature>
<dbReference type="Proteomes" id="UP000269721">
    <property type="component" value="Unassembled WGS sequence"/>
</dbReference>
<sequence>MARVDSTRKRSNSSSAAADQLSGTPSKKKQHARTSPAADEGPDLEHCFDLLLHAHAHTARSPTEDPNSYNPFSSLGGTASGSVLMLSRSTSKPHHPSSSKFCLLNLADNESDIICRKSSGSKRKPSLLYPLLIYLLILKKLLTESDKKSLVNQTQGTRDAINSAASEPSLSDPSSPPPLDGGFSALSSLPSPVSDHHPKILYRGDRRASPAIGACRQDKGKNGLLLLFSDVNWSRDGSCGGEGQNHVHLVGNVAVAQLVKRDSTPDFDPNLDRIIEGWHVQIVCAKRLDTHIERDIARLHFDRNSTYFPLLLESRFRKSFFDAVVGSQGAPSEEVGTLSSPESQPKSDSATKEVVAEEVISGDDDEFDEVDIGRAGATKSAVRSRRAKWKAPAALGRVVGGGAVTPAAAQNPTLARPRFPKRRKSATAPKANAFESLLIVEDLTDEGNSVRESTSPARLSRAPKTNTPRRVPSKRPATPTEKLQPPAKIARTAPSRKQASSSADASATVIDRMVDSFDQQLRDLDLTDRILVLEALLSRYRDERLTPDSAPVVLADAKDASSESDENNRPAAIAPRRNATQRSAVLRSMRSSGLPKPVGDDGSENVTRIAGTSETTMVHAHTKKAIARTVPDTAYRTKGIVVERILIDDSDVTGSPSPWKLIIEDRRILIVDLHDPTHDITLSKEALSKVEYSGTENGCIAARLRTVGPVYLAILRVPLKEFRHLHLGPKAMKGLWARISPNDALGLWKKLRADSAQPPSAKQVAPPYPVLAAIVKVDTAFTPIDILLHNDREPDANKWIFVQGRGRIGIMDAVHESEELASFAVDEITSVQWARNESWGVITLLVTERDEFLALLNNKSGDVFLEHLRYIGLTQKTSKLEDAPASALSDKINRRLPPTELRINHAPPKPTGVPPQAIENPSQRSRSAVKRSPSSLADPPAPPARSVAQAGIGADLPTVNASLRAAVTKTSDVYNRDLSKAKKEFTAAKQRRDQIKNELANLKGTGMVDEAQEKILGEAQ</sequence>
<evidence type="ECO:0000256" key="2">
    <source>
        <dbReference type="SAM" id="MobiDB-lite"/>
    </source>
</evidence>
<evidence type="ECO:0000313" key="3">
    <source>
        <dbReference type="EMBL" id="RKO91419.1"/>
    </source>
</evidence>
<feature type="region of interest" description="Disordered" evidence="2">
    <location>
        <begin position="408"/>
        <end position="428"/>
    </location>
</feature>
<evidence type="ECO:0000256" key="1">
    <source>
        <dbReference type="SAM" id="Coils"/>
    </source>
</evidence>
<evidence type="ECO:0000313" key="4">
    <source>
        <dbReference type="Proteomes" id="UP000269721"/>
    </source>
</evidence>
<organism evidence="3 4">
    <name type="scientific">Blyttiomyces helicus</name>
    <dbReference type="NCBI Taxonomy" id="388810"/>
    <lineage>
        <taxon>Eukaryota</taxon>
        <taxon>Fungi</taxon>
        <taxon>Fungi incertae sedis</taxon>
        <taxon>Chytridiomycota</taxon>
        <taxon>Chytridiomycota incertae sedis</taxon>
        <taxon>Chytridiomycetes</taxon>
        <taxon>Chytridiomycetes incertae sedis</taxon>
        <taxon>Blyttiomyces</taxon>
    </lineage>
</organism>
<reference evidence="4" key="1">
    <citation type="journal article" date="2018" name="Nat. Microbiol.">
        <title>Leveraging single-cell genomics to expand the fungal tree of life.</title>
        <authorList>
            <person name="Ahrendt S.R."/>
            <person name="Quandt C.A."/>
            <person name="Ciobanu D."/>
            <person name="Clum A."/>
            <person name="Salamov A."/>
            <person name="Andreopoulos B."/>
            <person name="Cheng J.F."/>
            <person name="Woyke T."/>
            <person name="Pelin A."/>
            <person name="Henrissat B."/>
            <person name="Reynolds N.K."/>
            <person name="Benny G.L."/>
            <person name="Smith M.E."/>
            <person name="James T.Y."/>
            <person name="Grigoriev I.V."/>
        </authorList>
    </citation>
    <scope>NUCLEOTIDE SEQUENCE [LARGE SCALE GENOMIC DNA]</scope>
</reference>
<feature type="compositionally biased region" description="Polar residues" evidence="2">
    <location>
        <begin position="447"/>
        <end position="468"/>
    </location>
</feature>
<dbReference type="EMBL" id="KZ995076">
    <property type="protein sequence ID" value="RKO91419.1"/>
    <property type="molecule type" value="Genomic_DNA"/>
</dbReference>
<feature type="region of interest" description="Disordered" evidence="2">
    <location>
        <begin position="330"/>
        <end position="352"/>
    </location>
</feature>
<dbReference type="AlphaFoldDB" id="A0A4P9WF97"/>
<feature type="non-terminal residue" evidence="3">
    <location>
        <position position="1020"/>
    </location>
</feature>
<feature type="region of interest" description="Disordered" evidence="2">
    <location>
        <begin position="1"/>
        <end position="42"/>
    </location>
</feature>
<feature type="compositionally biased region" description="Polar residues" evidence="2">
    <location>
        <begin position="12"/>
        <end position="25"/>
    </location>
</feature>
<protein>
    <submittedName>
        <fullName evidence="3">Uncharacterized protein</fullName>
    </submittedName>
</protein>
<proteinExistence type="predicted"/>
<name>A0A4P9WF97_9FUNG</name>
<feature type="region of interest" description="Disordered" evidence="2">
    <location>
        <begin position="152"/>
        <end position="191"/>
    </location>
</feature>
<keyword evidence="1" id="KW-0175">Coiled coil</keyword>
<feature type="region of interest" description="Disordered" evidence="2">
    <location>
        <begin position="557"/>
        <end position="604"/>
    </location>
</feature>